<feature type="compositionally biased region" description="Basic and acidic residues" evidence="5">
    <location>
        <begin position="237"/>
        <end position="252"/>
    </location>
</feature>
<keyword evidence="3 6" id="KW-0472">Membrane</keyword>
<keyword evidence="4" id="KW-0325">Glycoprotein</keyword>
<feature type="compositionally biased region" description="Polar residues" evidence="5">
    <location>
        <begin position="763"/>
        <end position="774"/>
    </location>
</feature>
<dbReference type="Gene3D" id="2.60.40.10">
    <property type="entry name" value="Immunoglobulins"/>
    <property type="match status" value="2"/>
</dbReference>
<dbReference type="InParanoid" id="A0A6P7HNG8"/>
<evidence type="ECO:0000259" key="8">
    <source>
        <dbReference type="PROSITE" id="PS50835"/>
    </source>
</evidence>
<keyword evidence="6" id="KW-0812">Transmembrane</keyword>
<feature type="compositionally biased region" description="Basic residues" evidence="5">
    <location>
        <begin position="637"/>
        <end position="653"/>
    </location>
</feature>
<evidence type="ECO:0000256" key="2">
    <source>
        <dbReference type="ARBA" id="ARBA00022729"/>
    </source>
</evidence>
<feature type="compositionally biased region" description="Basic and acidic residues" evidence="5">
    <location>
        <begin position="752"/>
        <end position="762"/>
    </location>
</feature>
<dbReference type="OrthoDB" id="9427418at2759"/>
<evidence type="ECO:0000313" key="10">
    <source>
        <dbReference type="RefSeq" id="XP_028250144.1"/>
    </source>
</evidence>
<evidence type="ECO:0000256" key="5">
    <source>
        <dbReference type="SAM" id="MobiDB-lite"/>
    </source>
</evidence>
<dbReference type="Proteomes" id="UP000515145">
    <property type="component" value="Chromosome 21"/>
</dbReference>
<feature type="compositionally biased region" description="Basic and acidic residues" evidence="5">
    <location>
        <begin position="275"/>
        <end position="299"/>
    </location>
</feature>
<evidence type="ECO:0000256" key="7">
    <source>
        <dbReference type="SAM" id="SignalP"/>
    </source>
</evidence>
<dbReference type="InterPro" id="IPR013783">
    <property type="entry name" value="Ig-like_fold"/>
</dbReference>
<dbReference type="AlphaFoldDB" id="A0A6P7HNG8"/>
<dbReference type="InterPro" id="IPR015631">
    <property type="entry name" value="CD2/SLAM_rcpt"/>
</dbReference>
<proteinExistence type="predicted"/>
<feature type="compositionally biased region" description="Basic residues" evidence="5">
    <location>
        <begin position="430"/>
        <end position="447"/>
    </location>
</feature>
<feature type="compositionally biased region" description="Acidic residues" evidence="5">
    <location>
        <begin position="706"/>
        <end position="718"/>
    </location>
</feature>
<keyword evidence="6" id="KW-1133">Transmembrane helix</keyword>
<feature type="compositionally biased region" description="Polar residues" evidence="5">
    <location>
        <begin position="787"/>
        <end position="796"/>
    </location>
</feature>
<organism evidence="9 10">
    <name type="scientific">Parambassis ranga</name>
    <name type="common">Indian glassy fish</name>
    <dbReference type="NCBI Taxonomy" id="210632"/>
    <lineage>
        <taxon>Eukaryota</taxon>
        <taxon>Metazoa</taxon>
        <taxon>Chordata</taxon>
        <taxon>Craniata</taxon>
        <taxon>Vertebrata</taxon>
        <taxon>Euteleostomi</taxon>
        <taxon>Actinopterygii</taxon>
        <taxon>Neopterygii</taxon>
        <taxon>Teleostei</taxon>
        <taxon>Neoteleostei</taxon>
        <taxon>Acanthomorphata</taxon>
        <taxon>Ovalentaria</taxon>
        <taxon>Ambassidae</taxon>
        <taxon>Parambassis</taxon>
    </lineage>
</organism>
<keyword evidence="9" id="KW-1185">Reference proteome</keyword>
<dbReference type="RefSeq" id="XP_028250144.1">
    <property type="nucleotide sequence ID" value="XM_028394343.1"/>
</dbReference>
<protein>
    <submittedName>
        <fullName evidence="10">Titin-like isoform X1</fullName>
    </submittedName>
</protein>
<dbReference type="GeneID" id="114426749"/>
<sequence length="796" mass="88676">MSRQSFLASFIFTWCIVAGQTTEYGLLGGTINIKTGIKTAIDEILWKHNGNKAVEFNGNEEHAYSSFEHRVTLDWHSADLSISGLTYEDSGNYDLEAFSDNLLQRLKYTLKVIDKVAKPTISCKILNDNDNSGHVAKLTCSAEPSQPPALMTFEWTSHSHSGPELPILLGHEQDKEVYSCTVSNPLTNDSATFTAKDCYGESSTGRTVGIILGILAGIVFLILFILFMWWRLKHKAEKNSDEENRAPEKINGPEDETGDSESRKPLIHRSSTRPSEQRLDHWNRSETDVENHEDKDEKIPPVPKKRHSHVDPHNNGDLESEPADPVKATDALINEQAEDTKHHMADDLQSPTANEQPDVENHEDKVSPPVPKKRRSRVDPHNNGDLEREPAHPVKATDASFNEQTEDTQHQMADDLQSPAANEQPDVQKHKDKVKKPPPPVPKKRLSRAGPHNNGDLENEPADPVKATDASFNKQTEDTQHQMADDLRSPTANKQPDVETHKDEDKKIPLPVPKKRLSRAGPHNNGDLESEPAHPVKAMDASFNEQTEDTQHQMADDLQSPAANEQPGLPTKTPPPVPEKPRFGLPPHNNGDLENKPADPVKATDASFNEQTEDTQHQMADDLQSPAANEQPDVQKHKVKVKKPPPPVPKKRHSYVDPHNNGDLENEPADPVKTTDASFNEQAEDTQHQMADDLRSPTANEQPEKEAEEDEKEEEDANTDQAAGKSTEANVRESDSTGLREGNESDNLSMEQEGREGEEATAHKQQSKINTVKDNQQEQKEEENVVLDTTQSLRAP</sequence>
<dbReference type="GO" id="GO:0016020">
    <property type="term" value="C:membrane"/>
    <property type="evidence" value="ECO:0007669"/>
    <property type="project" value="UniProtKB-SubCell"/>
</dbReference>
<feature type="compositionally biased region" description="Basic and acidic residues" evidence="5">
    <location>
        <begin position="685"/>
        <end position="695"/>
    </location>
</feature>
<accession>A0A6P7HNG8</accession>
<feature type="compositionally biased region" description="Basic and acidic residues" evidence="5">
    <location>
        <begin position="475"/>
        <end position="488"/>
    </location>
</feature>
<comment type="subcellular location">
    <subcellularLocation>
        <location evidence="1">Membrane</location>
    </subcellularLocation>
</comment>
<evidence type="ECO:0000256" key="1">
    <source>
        <dbReference type="ARBA" id="ARBA00004370"/>
    </source>
</evidence>
<keyword evidence="2 7" id="KW-0732">Signal</keyword>
<dbReference type="PROSITE" id="PS50835">
    <property type="entry name" value="IG_LIKE"/>
    <property type="match status" value="1"/>
</dbReference>
<feature type="compositionally biased region" description="Basic and acidic residues" evidence="5">
    <location>
        <begin position="496"/>
        <end position="508"/>
    </location>
</feature>
<feature type="domain" description="Ig-like" evidence="8">
    <location>
        <begin position="119"/>
        <end position="194"/>
    </location>
</feature>
<evidence type="ECO:0000256" key="4">
    <source>
        <dbReference type="ARBA" id="ARBA00023180"/>
    </source>
</evidence>
<evidence type="ECO:0000256" key="3">
    <source>
        <dbReference type="ARBA" id="ARBA00023136"/>
    </source>
</evidence>
<evidence type="ECO:0000256" key="6">
    <source>
        <dbReference type="SAM" id="Phobius"/>
    </source>
</evidence>
<dbReference type="InterPro" id="IPR036179">
    <property type="entry name" value="Ig-like_dom_sf"/>
</dbReference>
<gene>
    <name evidence="10" type="primary">LOC114426749</name>
</gene>
<dbReference type="InterPro" id="IPR007110">
    <property type="entry name" value="Ig-like_dom"/>
</dbReference>
<dbReference type="PANTHER" id="PTHR12080:SF55">
    <property type="entry name" value="LYMPHOCYTE FUNCTION-ASSOCIATED ANTIGEN 3"/>
    <property type="match status" value="1"/>
</dbReference>
<name>A0A6P7HNG8_9TELE</name>
<reference evidence="10" key="1">
    <citation type="submission" date="2025-08" db="UniProtKB">
        <authorList>
            <consortium name="RefSeq"/>
        </authorList>
    </citation>
    <scope>IDENTIFICATION</scope>
</reference>
<dbReference type="SUPFAM" id="SSF48726">
    <property type="entry name" value="Immunoglobulin"/>
    <property type="match status" value="2"/>
</dbReference>
<dbReference type="PANTHER" id="PTHR12080">
    <property type="entry name" value="SIGNALING LYMPHOCYTIC ACTIVATION MOLECULE"/>
    <property type="match status" value="1"/>
</dbReference>
<evidence type="ECO:0000313" key="9">
    <source>
        <dbReference type="Proteomes" id="UP000515145"/>
    </source>
</evidence>
<feature type="signal peptide" evidence="7">
    <location>
        <begin position="1"/>
        <end position="19"/>
    </location>
</feature>
<feature type="transmembrane region" description="Helical" evidence="6">
    <location>
        <begin position="208"/>
        <end position="230"/>
    </location>
</feature>
<feature type="compositionally biased region" description="Basic and acidic residues" evidence="5">
    <location>
        <begin position="377"/>
        <end position="392"/>
    </location>
</feature>
<feature type="chain" id="PRO_5027679550" evidence="7">
    <location>
        <begin position="20"/>
        <end position="796"/>
    </location>
</feature>
<feature type="region of interest" description="Disordered" evidence="5">
    <location>
        <begin position="237"/>
        <end position="796"/>
    </location>
</feature>